<dbReference type="AlphaFoldDB" id="A0A0J9XRC9"/>
<evidence type="ECO:0000256" key="1">
    <source>
        <dbReference type="SAM" id="Phobius"/>
    </source>
</evidence>
<keyword evidence="1" id="KW-0472">Membrane</keyword>
<gene>
    <name evidence="2 3" type="ORF">Bm4603</name>
    <name evidence="2" type="ORF">BM_Bm4603</name>
</gene>
<accession>A0A0J9XRC9</accession>
<keyword evidence="1" id="KW-0812">Transmembrane</keyword>
<name>A0A0J9XRC9_BRUMA</name>
<feature type="transmembrane region" description="Helical" evidence="1">
    <location>
        <begin position="12"/>
        <end position="37"/>
    </location>
</feature>
<protein>
    <submittedName>
        <fullName evidence="2">Bm4603, isoform a</fullName>
    </submittedName>
</protein>
<reference evidence="2" key="1">
    <citation type="journal article" date="2007" name="Science">
        <title>Draft genome of the filarial nematode parasite Brugia malayi.</title>
        <authorList>
            <person name="Ghedin E."/>
            <person name="Wang S."/>
            <person name="Spiro D."/>
            <person name="Caler E."/>
            <person name="Zhao Q."/>
            <person name="Crabtree J."/>
            <person name="Allen J.E."/>
            <person name="Delcher A.L."/>
            <person name="Guiliano D.B."/>
            <person name="Miranda-Saavedra D."/>
            <person name="Angiuoli S.V."/>
            <person name="Creasy T."/>
            <person name="Amedeo P."/>
            <person name="Haas B."/>
            <person name="El-Sayed N.M."/>
            <person name="Wortman J.R."/>
            <person name="Feldblyum T."/>
            <person name="Tallon L."/>
            <person name="Schatz M."/>
            <person name="Shumway M."/>
            <person name="Koo H."/>
            <person name="Salzberg S.L."/>
            <person name="Schobel S."/>
            <person name="Pertea M."/>
            <person name="Pop M."/>
            <person name="White O."/>
            <person name="Barton G.J."/>
            <person name="Carlow C.K."/>
            <person name="Crawford M.J."/>
            <person name="Daub J."/>
            <person name="Dimmic M.W."/>
            <person name="Estes C.F."/>
            <person name="Foster J.M."/>
            <person name="Ganatra M."/>
            <person name="Gregory W.F."/>
            <person name="Johnson N.M."/>
            <person name="Jin J."/>
            <person name="Komuniecki R."/>
            <person name="Korf I."/>
            <person name="Kumar S."/>
            <person name="Laney S."/>
            <person name="Li B.W."/>
            <person name="Li W."/>
            <person name="Lindblom T.H."/>
            <person name="Lustigman S."/>
            <person name="Ma D."/>
            <person name="Maina C.V."/>
            <person name="Martin D.M."/>
            <person name="McCarter J.P."/>
            <person name="McReynolds L."/>
            <person name="Mitreva M."/>
            <person name="Nutman T.B."/>
            <person name="Parkinson J."/>
            <person name="Peregrin-Alvarez J.M."/>
            <person name="Poole C."/>
            <person name="Ren Q."/>
            <person name="Saunders L."/>
            <person name="Sluder A.E."/>
            <person name="Smith K."/>
            <person name="Stanke M."/>
            <person name="Unnasch T.R."/>
            <person name="Ware J."/>
            <person name="Wei A.D."/>
            <person name="Weil G."/>
            <person name="Williams D.J."/>
            <person name="Zhang Y."/>
            <person name="Williams S.A."/>
            <person name="Fraser-Liggett C."/>
            <person name="Slatko B."/>
            <person name="Blaxter M.L."/>
            <person name="Scott A.L."/>
        </authorList>
    </citation>
    <scope>NUCLEOTIDE SEQUENCE</scope>
    <source>
        <strain evidence="2">FR3</strain>
    </source>
</reference>
<feature type="transmembrane region" description="Helical" evidence="1">
    <location>
        <begin position="213"/>
        <end position="235"/>
    </location>
</feature>
<proteinExistence type="predicted"/>
<feature type="transmembrane region" description="Helical" evidence="1">
    <location>
        <begin position="247"/>
        <end position="266"/>
    </location>
</feature>
<dbReference type="WormBase" id="Bm4603a">
    <property type="protein sequence ID" value="BM46777"/>
    <property type="gene ID" value="WBGene00224864"/>
</dbReference>
<evidence type="ECO:0000313" key="3">
    <source>
        <dbReference type="WormBase" id="Bm4603a"/>
    </source>
</evidence>
<organism evidence="2">
    <name type="scientific">Brugia malayi</name>
    <name type="common">Filarial nematode worm</name>
    <dbReference type="NCBI Taxonomy" id="6279"/>
    <lineage>
        <taxon>Eukaryota</taxon>
        <taxon>Metazoa</taxon>
        <taxon>Ecdysozoa</taxon>
        <taxon>Nematoda</taxon>
        <taxon>Chromadorea</taxon>
        <taxon>Rhabditida</taxon>
        <taxon>Spirurina</taxon>
        <taxon>Spiruromorpha</taxon>
        <taxon>Filarioidea</taxon>
        <taxon>Onchocercidae</taxon>
        <taxon>Brugia</taxon>
    </lineage>
</organism>
<keyword evidence="1" id="KW-1133">Transmembrane helix</keyword>
<sequence length="295" mass="36084">MRWHCFLFWCGYRFTLAFLAHFNWFTSIYVNCVYFVLWKSYDLLWFWMHLILCICFKPLRARNYLIVWCNLIRKRITVYWNSTYKVKFFDFELRFSKKFLDNNDIFYNEMDVLTPDFTNKRDLIGAKEILLRQKRDRRMLKKRLRAQKRAELAVIAKYELRQKTISSAVELLLQILQMMTSFAILVGNIRKTFIPAHFSWLKYGRKDSLDLMMLWRCTVFLDVLLFWTSVIWAYCLQWHLCCRLGLLKFWVWLLMLGLIGSIFVFYPMSYVQDNLDISWCQFKPNSTLARYQPNW</sequence>
<dbReference type="EMBL" id="LN856924">
    <property type="protein sequence ID" value="CDP94143.1"/>
    <property type="molecule type" value="Genomic_DNA"/>
</dbReference>
<feature type="transmembrane region" description="Helical" evidence="1">
    <location>
        <begin position="43"/>
        <end position="59"/>
    </location>
</feature>
<evidence type="ECO:0000313" key="2">
    <source>
        <dbReference type="EMBL" id="CDP94143.1"/>
    </source>
</evidence>
<reference evidence="2" key="2">
    <citation type="submission" date="2012-12" db="EMBL/GenBank/DDBJ databases">
        <authorList>
            <person name="Gao Y.W."/>
            <person name="Fan S.T."/>
            <person name="Sun H.T."/>
            <person name="Wang Z."/>
            <person name="Gao X.L."/>
            <person name="Li Y.G."/>
            <person name="Wang T.C."/>
            <person name="Zhang K."/>
            <person name="Xu W.W."/>
            <person name="Yu Z.J."/>
            <person name="Xia X.Z."/>
        </authorList>
    </citation>
    <scope>NUCLEOTIDE SEQUENCE</scope>
    <source>
        <strain evidence="2">FR3</strain>
    </source>
</reference>
<feature type="transmembrane region" description="Helical" evidence="1">
    <location>
        <begin position="171"/>
        <end position="193"/>
    </location>
</feature>